<keyword evidence="7" id="KW-1133">Transmembrane helix</keyword>
<dbReference type="GO" id="GO:0005886">
    <property type="term" value="C:plasma membrane"/>
    <property type="evidence" value="ECO:0007669"/>
    <property type="project" value="UniProtKB-SubCell"/>
</dbReference>
<evidence type="ECO:0000256" key="5">
    <source>
        <dbReference type="ARBA" id="ARBA00022801"/>
    </source>
</evidence>
<dbReference type="NCBIfam" id="TIGR02227">
    <property type="entry name" value="sigpep_I_bact"/>
    <property type="match status" value="1"/>
</dbReference>
<feature type="active site" evidence="6">
    <location>
        <position position="137"/>
    </location>
</feature>
<comment type="catalytic activity">
    <reaction evidence="1 7">
        <text>Cleavage of hydrophobic, N-terminal signal or leader sequences from secreted and periplasmic proteins.</text>
        <dbReference type="EC" id="3.4.21.89"/>
    </reaction>
</comment>
<feature type="region of interest" description="Disordered" evidence="8">
    <location>
        <begin position="1"/>
        <end position="23"/>
    </location>
</feature>
<evidence type="ECO:0000259" key="9">
    <source>
        <dbReference type="Pfam" id="PF10502"/>
    </source>
</evidence>
<dbReference type="SUPFAM" id="SSF51306">
    <property type="entry name" value="LexA/Signal peptidase"/>
    <property type="match status" value="1"/>
</dbReference>
<evidence type="ECO:0000256" key="7">
    <source>
        <dbReference type="RuleBase" id="RU362042"/>
    </source>
</evidence>
<evidence type="ECO:0000313" key="11">
    <source>
        <dbReference type="Proteomes" id="UP000245469"/>
    </source>
</evidence>
<dbReference type="Proteomes" id="UP000245469">
    <property type="component" value="Unassembled WGS sequence"/>
</dbReference>
<dbReference type="PROSITE" id="PS00761">
    <property type="entry name" value="SPASE_I_3"/>
    <property type="match status" value="1"/>
</dbReference>
<dbReference type="AlphaFoldDB" id="A0A316AFL3"/>
<evidence type="ECO:0000256" key="2">
    <source>
        <dbReference type="ARBA" id="ARBA00004401"/>
    </source>
</evidence>
<dbReference type="GO" id="GO:0004252">
    <property type="term" value="F:serine-type endopeptidase activity"/>
    <property type="evidence" value="ECO:0007669"/>
    <property type="project" value="InterPro"/>
</dbReference>
<name>A0A316AFL3_9ACTN</name>
<comment type="similarity">
    <text evidence="3 7">Belongs to the peptidase S26 family.</text>
</comment>
<feature type="active site" evidence="6">
    <location>
        <position position="64"/>
    </location>
</feature>
<dbReference type="CDD" id="cd06530">
    <property type="entry name" value="S26_SPase_I"/>
    <property type="match status" value="1"/>
</dbReference>
<sequence>MVDQQARHEAPPPEEPNARSRSRGPLAGLVAAVREAAIVVVAALLLSLLVKTFLVQAFYIPSESMENTLLRGDRVLVSQLTPGPFDLQRGDVVVFEDPGGWLQPEPEADHGAVGNALVDVLTFVGVLPSNSGQHLIKRVIGLPGDRVVCCDAQGRTTVNGTPLQEDFLKPGSISSEIDFDVTVPAGSLWVEGDNRQDSGDSRYHQQLPQGGAVPIDDVVGRAVVVVWPFDRLSWLGRHPEAFAGVPAPSAGG</sequence>
<dbReference type="InterPro" id="IPR019533">
    <property type="entry name" value="Peptidase_S26"/>
</dbReference>
<dbReference type="EMBL" id="QGDQ01000001">
    <property type="protein sequence ID" value="PWJ56401.1"/>
    <property type="molecule type" value="Genomic_DNA"/>
</dbReference>
<keyword evidence="7" id="KW-0645">Protease</keyword>
<proteinExistence type="inferred from homology"/>
<evidence type="ECO:0000313" key="10">
    <source>
        <dbReference type="EMBL" id="PWJ56401.1"/>
    </source>
</evidence>
<reference evidence="10 11" key="1">
    <citation type="submission" date="2018-03" db="EMBL/GenBank/DDBJ databases">
        <title>Genomic Encyclopedia of Archaeal and Bacterial Type Strains, Phase II (KMG-II): from individual species to whole genera.</title>
        <authorList>
            <person name="Goeker M."/>
        </authorList>
    </citation>
    <scope>NUCLEOTIDE SEQUENCE [LARGE SCALE GENOMIC DNA]</scope>
    <source>
        <strain evidence="10 11">DSM 44889</strain>
    </source>
</reference>
<dbReference type="GO" id="GO:0006465">
    <property type="term" value="P:signal peptide processing"/>
    <property type="evidence" value="ECO:0007669"/>
    <property type="project" value="InterPro"/>
</dbReference>
<evidence type="ECO:0000256" key="3">
    <source>
        <dbReference type="ARBA" id="ARBA00009370"/>
    </source>
</evidence>
<dbReference type="OrthoDB" id="9815782at2"/>
<keyword evidence="11" id="KW-1185">Reference proteome</keyword>
<evidence type="ECO:0000256" key="6">
    <source>
        <dbReference type="PIRSR" id="PIRSR600223-1"/>
    </source>
</evidence>
<dbReference type="Pfam" id="PF10502">
    <property type="entry name" value="Peptidase_S26"/>
    <property type="match status" value="1"/>
</dbReference>
<evidence type="ECO:0000256" key="4">
    <source>
        <dbReference type="ARBA" id="ARBA00013208"/>
    </source>
</evidence>
<accession>A0A316AFL3</accession>
<dbReference type="Gene3D" id="2.10.109.10">
    <property type="entry name" value="Umud Fragment, subunit A"/>
    <property type="match status" value="1"/>
</dbReference>
<dbReference type="EC" id="3.4.21.89" evidence="4 7"/>
<keyword evidence="7" id="KW-0472">Membrane</keyword>
<dbReference type="GO" id="GO:0009003">
    <property type="term" value="F:signal peptidase activity"/>
    <property type="evidence" value="ECO:0007669"/>
    <property type="project" value="UniProtKB-EC"/>
</dbReference>
<evidence type="ECO:0000256" key="1">
    <source>
        <dbReference type="ARBA" id="ARBA00000677"/>
    </source>
</evidence>
<dbReference type="PRINTS" id="PR00727">
    <property type="entry name" value="LEADERPTASE"/>
</dbReference>
<comment type="caution">
    <text evidence="10">The sequence shown here is derived from an EMBL/GenBank/DDBJ whole genome shotgun (WGS) entry which is preliminary data.</text>
</comment>
<comment type="subcellular location">
    <subcellularLocation>
        <location evidence="2">Cell membrane</location>
        <topology evidence="2">Single-pass type II membrane protein</topology>
    </subcellularLocation>
    <subcellularLocation>
        <location evidence="7">Membrane</location>
        <topology evidence="7">Single-pass type II membrane protein</topology>
    </subcellularLocation>
</comment>
<dbReference type="PANTHER" id="PTHR43390:SF1">
    <property type="entry name" value="CHLOROPLAST PROCESSING PEPTIDASE"/>
    <property type="match status" value="1"/>
</dbReference>
<evidence type="ECO:0000256" key="8">
    <source>
        <dbReference type="SAM" id="MobiDB-lite"/>
    </source>
</evidence>
<dbReference type="InterPro" id="IPR019758">
    <property type="entry name" value="Pept_S26A_signal_pept_1_CS"/>
</dbReference>
<feature type="domain" description="Peptidase S26" evidence="9">
    <location>
        <begin position="35"/>
        <end position="227"/>
    </location>
</feature>
<gene>
    <name evidence="10" type="ORF">BXY45_101379</name>
</gene>
<keyword evidence="5 7" id="KW-0378">Hydrolase</keyword>
<feature type="transmembrane region" description="Helical" evidence="7">
    <location>
        <begin position="36"/>
        <end position="60"/>
    </location>
</feature>
<dbReference type="InterPro" id="IPR000223">
    <property type="entry name" value="Pept_S26A_signal_pept_1"/>
</dbReference>
<dbReference type="InterPro" id="IPR036286">
    <property type="entry name" value="LexA/Signal_pep-like_sf"/>
</dbReference>
<dbReference type="PANTHER" id="PTHR43390">
    <property type="entry name" value="SIGNAL PEPTIDASE I"/>
    <property type="match status" value="1"/>
</dbReference>
<keyword evidence="7" id="KW-0812">Transmembrane</keyword>
<organism evidence="10 11">
    <name type="scientific">Quadrisphaera granulorum</name>
    <dbReference type="NCBI Taxonomy" id="317664"/>
    <lineage>
        <taxon>Bacteria</taxon>
        <taxon>Bacillati</taxon>
        <taxon>Actinomycetota</taxon>
        <taxon>Actinomycetes</taxon>
        <taxon>Kineosporiales</taxon>
        <taxon>Kineosporiaceae</taxon>
        <taxon>Quadrisphaera</taxon>
    </lineage>
</organism>
<feature type="compositionally biased region" description="Basic and acidic residues" evidence="8">
    <location>
        <begin position="1"/>
        <end position="11"/>
    </location>
</feature>
<protein>
    <recommendedName>
        <fullName evidence="4 7">Signal peptidase I</fullName>
        <ecNumber evidence="4 7">3.4.21.89</ecNumber>
    </recommendedName>
</protein>